<proteinExistence type="predicted"/>
<evidence type="ECO:0000313" key="2">
    <source>
        <dbReference type="EMBL" id="KAK3388084.1"/>
    </source>
</evidence>
<dbReference type="EMBL" id="JAUTDP010000018">
    <property type="protein sequence ID" value="KAK3388084.1"/>
    <property type="molecule type" value="Genomic_DNA"/>
</dbReference>
<dbReference type="InterPro" id="IPR032710">
    <property type="entry name" value="NTF2-like_dom_sf"/>
</dbReference>
<feature type="non-terminal residue" evidence="2">
    <location>
        <position position="518"/>
    </location>
</feature>
<dbReference type="GO" id="GO:0030638">
    <property type="term" value="P:polyketide metabolic process"/>
    <property type="evidence" value="ECO:0007669"/>
    <property type="project" value="InterPro"/>
</dbReference>
<dbReference type="AlphaFoldDB" id="A0AAE0NUV2"/>
<reference evidence="2" key="1">
    <citation type="journal article" date="2023" name="Mol. Phylogenet. Evol.">
        <title>Genome-scale phylogeny and comparative genomics of the fungal order Sordariales.</title>
        <authorList>
            <person name="Hensen N."/>
            <person name="Bonometti L."/>
            <person name="Westerberg I."/>
            <person name="Brannstrom I.O."/>
            <person name="Guillou S."/>
            <person name="Cros-Aarteil S."/>
            <person name="Calhoun S."/>
            <person name="Haridas S."/>
            <person name="Kuo A."/>
            <person name="Mondo S."/>
            <person name="Pangilinan J."/>
            <person name="Riley R."/>
            <person name="LaButti K."/>
            <person name="Andreopoulos B."/>
            <person name="Lipzen A."/>
            <person name="Chen C."/>
            <person name="Yan M."/>
            <person name="Daum C."/>
            <person name="Ng V."/>
            <person name="Clum A."/>
            <person name="Steindorff A."/>
            <person name="Ohm R.A."/>
            <person name="Martin F."/>
            <person name="Silar P."/>
            <person name="Natvig D.O."/>
            <person name="Lalanne C."/>
            <person name="Gautier V."/>
            <person name="Ament-Velasquez S.L."/>
            <person name="Kruys A."/>
            <person name="Hutchinson M.I."/>
            <person name="Powell A.J."/>
            <person name="Barry K."/>
            <person name="Miller A.N."/>
            <person name="Grigoriev I.V."/>
            <person name="Debuchy R."/>
            <person name="Gladieux P."/>
            <person name="Hiltunen Thoren M."/>
            <person name="Johannesson H."/>
        </authorList>
    </citation>
    <scope>NUCLEOTIDE SEQUENCE</scope>
    <source>
        <strain evidence="2">FGSC 1904</strain>
    </source>
</reference>
<keyword evidence="3" id="KW-1185">Reference proteome</keyword>
<evidence type="ECO:0000313" key="3">
    <source>
        <dbReference type="Proteomes" id="UP001281003"/>
    </source>
</evidence>
<dbReference type="SUPFAM" id="SSF54427">
    <property type="entry name" value="NTF2-like"/>
    <property type="match status" value="1"/>
</dbReference>
<name>A0AAE0NUV2_SORBR</name>
<dbReference type="Proteomes" id="UP001281003">
    <property type="component" value="Unassembled WGS sequence"/>
</dbReference>
<accession>A0AAE0NUV2</accession>
<protein>
    <submittedName>
        <fullName evidence="2">Uncharacterized protein</fullName>
    </submittedName>
</protein>
<dbReference type="Pfam" id="PF07366">
    <property type="entry name" value="SnoaL"/>
    <property type="match status" value="1"/>
</dbReference>
<reference evidence="2" key="2">
    <citation type="submission" date="2023-07" db="EMBL/GenBank/DDBJ databases">
        <authorList>
            <consortium name="Lawrence Berkeley National Laboratory"/>
            <person name="Haridas S."/>
            <person name="Hensen N."/>
            <person name="Bonometti L."/>
            <person name="Westerberg I."/>
            <person name="Brannstrom I.O."/>
            <person name="Guillou S."/>
            <person name="Cros-Aarteil S."/>
            <person name="Calhoun S."/>
            <person name="Kuo A."/>
            <person name="Mondo S."/>
            <person name="Pangilinan J."/>
            <person name="Riley R."/>
            <person name="LaButti K."/>
            <person name="Andreopoulos B."/>
            <person name="Lipzen A."/>
            <person name="Chen C."/>
            <person name="Yanf M."/>
            <person name="Daum C."/>
            <person name="Ng V."/>
            <person name="Clum A."/>
            <person name="Steindorff A."/>
            <person name="Ohm R."/>
            <person name="Martin F."/>
            <person name="Silar P."/>
            <person name="Natvig D."/>
            <person name="Lalanne C."/>
            <person name="Gautier V."/>
            <person name="Ament-velasquez S.L."/>
            <person name="Kruys A."/>
            <person name="Hutchinson M.I."/>
            <person name="Powell A.J."/>
            <person name="Barry K."/>
            <person name="Miller A.N."/>
            <person name="Grigoriev I.V."/>
            <person name="Debuchy R."/>
            <person name="Gladieux P."/>
            <person name="Thoren M.H."/>
            <person name="Johannesson H."/>
        </authorList>
    </citation>
    <scope>NUCLEOTIDE SEQUENCE</scope>
    <source>
        <strain evidence="2">FGSC 1904</strain>
    </source>
</reference>
<sequence>VGPDFDVLPRQSMSPNKCVHRVCVAMSLSRQVHGMNFSEGLCHVMGESDSGIKIGHMVVCTGLIERKKTKWKKGVIRVRLPIMQFTQDDLEPASGQAAAMSSFMSLRSSLSASQEDEPSSLPGLRDDESEGPSQTENSNTNNTNTNSQPPAPSHNPSTTLTFRTTDLEHLLRDPVVHQSFLGMGELMDATMRRARMIELLNQAGVTDFKTPSAGDLDSLPMASSSFGSENATTYTPGPPTDVDNATRFRSFINRINRHQWSSLSEEVHRTITYNKQEISLYQFVEMVKDEFHLRSYAQMEIVTLVGGTGAPEEEEPVAARVKVKHQVVQLPYTAASERKHTEYTRHMFVYFSDDKISEIQDIVDKDEMRRQSSSIEPVPNFRPPPPPSSIDLRQFYEDYIACINGRTMQEDLHHFCKGTVVWNGTEMALNNYSQLMENAFDAISGLEFVPRTVLIDEARQQIAVRIEFAGLPTKPFGGATPNGRRVHFAEHAFYWLEHGKISHVLTIVDWEDYRSQQG</sequence>
<comment type="caution">
    <text evidence="2">The sequence shown here is derived from an EMBL/GenBank/DDBJ whole genome shotgun (WGS) entry which is preliminary data.</text>
</comment>
<feature type="region of interest" description="Disordered" evidence="1">
    <location>
        <begin position="108"/>
        <end position="160"/>
    </location>
</feature>
<gene>
    <name evidence="2" type="ORF">B0T20DRAFT_365613</name>
</gene>
<organism evidence="2 3">
    <name type="scientific">Sordaria brevicollis</name>
    <dbReference type="NCBI Taxonomy" id="83679"/>
    <lineage>
        <taxon>Eukaryota</taxon>
        <taxon>Fungi</taxon>
        <taxon>Dikarya</taxon>
        <taxon>Ascomycota</taxon>
        <taxon>Pezizomycotina</taxon>
        <taxon>Sordariomycetes</taxon>
        <taxon>Sordariomycetidae</taxon>
        <taxon>Sordariales</taxon>
        <taxon>Sordariaceae</taxon>
        <taxon>Sordaria</taxon>
    </lineage>
</organism>
<feature type="compositionally biased region" description="Low complexity" evidence="1">
    <location>
        <begin position="132"/>
        <end position="148"/>
    </location>
</feature>
<dbReference type="Gene3D" id="3.10.450.50">
    <property type="match status" value="2"/>
</dbReference>
<evidence type="ECO:0000256" key="1">
    <source>
        <dbReference type="SAM" id="MobiDB-lite"/>
    </source>
</evidence>
<dbReference type="InterPro" id="IPR009959">
    <property type="entry name" value="Cyclase_SnoaL-like"/>
</dbReference>